<dbReference type="InterPro" id="IPR037143">
    <property type="entry name" value="4-PPantetheinyl_Trfase_dom_sf"/>
</dbReference>
<dbReference type="PANTHER" id="PTHR12215">
    <property type="entry name" value="PHOSPHOPANTETHEINE TRANSFERASE"/>
    <property type="match status" value="1"/>
</dbReference>
<dbReference type="Proteomes" id="UP000050424">
    <property type="component" value="Unassembled WGS sequence"/>
</dbReference>
<dbReference type="SUPFAM" id="SSF56214">
    <property type="entry name" value="4'-phosphopantetheinyl transferase"/>
    <property type="match status" value="2"/>
</dbReference>
<sequence>MTAPPSPVVAAVQWVLDTRSLWTAAQQTRDLATVASRALSLLSADEQAAVLRYYHVRDAKLALGSVLLKRYAIARFCDVSWADAVPVRDERTKPVFRLPDGSQPLLFNVSHQAGLVVLLAVHRPPAGVAVGIDIVSPLERRAMDQKSLAAHGWPHFVDVHAEVFSPREAAALKLLAPGTAVEDRDRALRYFYALWCLREAYVKMTGHALVASWLAELEMRKFAPPELMRAPQDVWFQGQRVDDVDVRLTPLLDHYMVSTAVRRGTNGEQVEVGDFTHLDIDQVVAFGEAADAA</sequence>
<organism evidence="5 6">
    <name type="scientific">Neonectria ditissima</name>
    <dbReference type="NCBI Taxonomy" id="78410"/>
    <lineage>
        <taxon>Eukaryota</taxon>
        <taxon>Fungi</taxon>
        <taxon>Dikarya</taxon>
        <taxon>Ascomycota</taxon>
        <taxon>Pezizomycotina</taxon>
        <taxon>Sordariomycetes</taxon>
        <taxon>Hypocreomycetidae</taxon>
        <taxon>Hypocreales</taxon>
        <taxon>Nectriaceae</taxon>
        <taxon>Neonectria</taxon>
    </lineage>
</organism>
<evidence type="ECO:0000259" key="3">
    <source>
        <dbReference type="Pfam" id="PF01648"/>
    </source>
</evidence>
<protein>
    <recommendedName>
        <fullName evidence="1">holo-[acyl-carrier-protein] synthase</fullName>
        <ecNumber evidence="1">2.7.8.7</ecNumber>
    </recommendedName>
</protein>
<evidence type="ECO:0000256" key="1">
    <source>
        <dbReference type="ARBA" id="ARBA00013172"/>
    </source>
</evidence>
<dbReference type="Pfam" id="PF22624">
    <property type="entry name" value="AASDHPPT_N"/>
    <property type="match status" value="1"/>
</dbReference>
<evidence type="ECO:0000259" key="4">
    <source>
        <dbReference type="Pfam" id="PF22624"/>
    </source>
</evidence>
<dbReference type="Pfam" id="PF01648">
    <property type="entry name" value="ACPS"/>
    <property type="match status" value="1"/>
</dbReference>
<dbReference type="InterPro" id="IPR050559">
    <property type="entry name" value="P-Pant_transferase_sf"/>
</dbReference>
<keyword evidence="2" id="KW-0808">Transferase</keyword>
<dbReference type="InterPro" id="IPR055066">
    <property type="entry name" value="AASDHPPT_N"/>
</dbReference>
<dbReference type="STRING" id="78410.A0A0P7BFG9"/>
<evidence type="ECO:0000313" key="5">
    <source>
        <dbReference type="EMBL" id="KPM39710.1"/>
    </source>
</evidence>
<dbReference type="EC" id="2.7.8.7" evidence="1"/>
<name>A0A0P7BFG9_9HYPO</name>
<dbReference type="GO" id="GO:0019878">
    <property type="term" value="P:lysine biosynthetic process via aminoadipic acid"/>
    <property type="evidence" value="ECO:0007669"/>
    <property type="project" value="TreeGrafter"/>
</dbReference>
<gene>
    <name evidence="5" type="ORF">AK830_g6859</name>
</gene>
<dbReference type="Gene3D" id="3.90.470.20">
    <property type="entry name" value="4'-phosphopantetheinyl transferase domain"/>
    <property type="match status" value="1"/>
</dbReference>
<dbReference type="OrthoDB" id="26719at2759"/>
<dbReference type="AlphaFoldDB" id="A0A0P7BFG9"/>
<evidence type="ECO:0000313" key="6">
    <source>
        <dbReference type="Proteomes" id="UP000050424"/>
    </source>
</evidence>
<feature type="domain" description="4'-phosphopantetheinyl transferase" evidence="3">
    <location>
        <begin position="129"/>
        <end position="209"/>
    </location>
</feature>
<dbReference type="PANTHER" id="PTHR12215:SF10">
    <property type="entry name" value="L-AMINOADIPATE-SEMIALDEHYDE DEHYDROGENASE-PHOSPHOPANTETHEINYL TRANSFERASE"/>
    <property type="match status" value="1"/>
</dbReference>
<dbReference type="GO" id="GO:0000287">
    <property type="term" value="F:magnesium ion binding"/>
    <property type="evidence" value="ECO:0007669"/>
    <property type="project" value="InterPro"/>
</dbReference>
<reference evidence="5 6" key="1">
    <citation type="submission" date="2015-09" db="EMBL/GenBank/DDBJ databases">
        <title>Draft genome of a European isolate of the apple canker pathogen Neonectria ditissima.</title>
        <authorList>
            <person name="Gomez-Cortecero A."/>
            <person name="Harrison R.J."/>
            <person name="Armitage A.D."/>
        </authorList>
    </citation>
    <scope>NUCLEOTIDE SEQUENCE [LARGE SCALE GENOMIC DNA]</scope>
    <source>
        <strain evidence="5 6">R09/05</strain>
    </source>
</reference>
<feature type="domain" description="4'-phosphopantetheinyl transferase N-terminal" evidence="4">
    <location>
        <begin position="36"/>
        <end position="120"/>
    </location>
</feature>
<comment type="caution">
    <text evidence="5">The sequence shown here is derived from an EMBL/GenBank/DDBJ whole genome shotgun (WGS) entry which is preliminary data.</text>
</comment>
<accession>A0A0P7BFG9</accession>
<dbReference type="GO" id="GO:0005829">
    <property type="term" value="C:cytosol"/>
    <property type="evidence" value="ECO:0007669"/>
    <property type="project" value="TreeGrafter"/>
</dbReference>
<dbReference type="InterPro" id="IPR008278">
    <property type="entry name" value="4-PPantetheinyl_Trfase_dom"/>
</dbReference>
<dbReference type="GO" id="GO:0008897">
    <property type="term" value="F:holo-[acyl-carrier-protein] synthase activity"/>
    <property type="evidence" value="ECO:0007669"/>
    <property type="project" value="UniProtKB-EC"/>
</dbReference>
<proteinExistence type="predicted"/>
<dbReference type="EMBL" id="LKCW01000100">
    <property type="protein sequence ID" value="KPM39710.1"/>
    <property type="molecule type" value="Genomic_DNA"/>
</dbReference>
<evidence type="ECO:0000256" key="2">
    <source>
        <dbReference type="ARBA" id="ARBA00022679"/>
    </source>
</evidence>
<keyword evidence="6" id="KW-1185">Reference proteome</keyword>